<sequence>MSQSTRRGHTAGAFDIRVIIAALFGIYGVVITVMGLVATSAEDIAKAAGININLWSGIGMLIFAALFLLWARWRPIIVPETQGESSAE</sequence>
<keyword evidence="2" id="KW-0378">Hydrolase</keyword>
<name>A0A839DTA6_9PSEU</name>
<comment type="caution">
    <text evidence="2">The sequence shown here is derived from an EMBL/GenBank/DDBJ whole genome shotgun (WGS) entry which is preliminary data.</text>
</comment>
<reference evidence="2 3" key="1">
    <citation type="submission" date="2020-07" db="EMBL/GenBank/DDBJ databases">
        <title>Sequencing the genomes of 1000 actinobacteria strains.</title>
        <authorList>
            <person name="Klenk H.-P."/>
        </authorList>
    </citation>
    <scope>NUCLEOTIDE SEQUENCE [LARGE SCALE GENOMIC DNA]</scope>
    <source>
        <strain evidence="2 3">DSM 45975</strain>
    </source>
</reference>
<dbReference type="EMBL" id="JACGWZ010000003">
    <property type="protein sequence ID" value="MBA8825212.1"/>
    <property type="molecule type" value="Genomic_DNA"/>
</dbReference>
<dbReference type="RefSeq" id="WP_182544429.1">
    <property type="nucleotide sequence ID" value="NZ_JACGWZ010000003.1"/>
</dbReference>
<keyword evidence="3" id="KW-1185">Reference proteome</keyword>
<keyword evidence="1" id="KW-1133">Transmembrane helix</keyword>
<dbReference type="AlphaFoldDB" id="A0A839DTA6"/>
<keyword evidence="2" id="KW-0645">Protease</keyword>
<feature type="transmembrane region" description="Helical" evidence="1">
    <location>
        <begin position="50"/>
        <end position="71"/>
    </location>
</feature>
<accession>A0A839DTA6</accession>
<organism evidence="2 3">
    <name type="scientific">Halosaccharopolyspora lacisalsi</name>
    <dbReference type="NCBI Taxonomy" id="1000566"/>
    <lineage>
        <taxon>Bacteria</taxon>
        <taxon>Bacillati</taxon>
        <taxon>Actinomycetota</taxon>
        <taxon>Actinomycetes</taxon>
        <taxon>Pseudonocardiales</taxon>
        <taxon>Pseudonocardiaceae</taxon>
        <taxon>Halosaccharopolyspora</taxon>
    </lineage>
</organism>
<keyword evidence="1" id="KW-0472">Membrane</keyword>
<protein>
    <submittedName>
        <fullName evidence="2">Membrane protein implicated in regulation of membrane protease activity</fullName>
    </submittedName>
</protein>
<dbReference type="GO" id="GO:0006508">
    <property type="term" value="P:proteolysis"/>
    <property type="evidence" value="ECO:0007669"/>
    <property type="project" value="UniProtKB-KW"/>
</dbReference>
<feature type="transmembrane region" description="Helical" evidence="1">
    <location>
        <begin position="12"/>
        <end position="38"/>
    </location>
</feature>
<evidence type="ECO:0000313" key="3">
    <source>
        <dbReference type="Proteomes" id="UP000569329"/>
    </source>
</evidence>
<evidence type="ECO:0000313" key="2">
    <source>
        <dbReference type="EMBL" id="MBA8825212.1"/>
    </source>
</evidence>
<keyword evidence="1" id="KW-0812">Transmembrane</keyword>
<gene>
    <name evidence="2" type="ORF">FHX42_002563</name>
</gene>
<dbReference type="GO" id="GO:0008233">
    <property type="term" value="F:peptidase activity"/>
    <property type="evidence" value="ECO:0007669"/>
    <property type="project" value="UniProtKB-KW"/>
</dbReference>
<dbReference type="Proteomes" id="UP000569329">
    <property type="component" value="Unassembled WGS sequence"/>
</dbReference>
<evidence type="ECO:0000256" key="1">
    <source>
        <dbReference type="SAM" id="Phobius"/>
    </source>
</evidence>
<proteinExistence type="predicted"/>